<protein>
    <recommendedName>
        <fullName evidence="2">CRISPR system Cms protein Csm4</fullName>
    </recommendedName>
</protein>
<comment type="similarity">
    <text evidence="1">Belongs to the CRISPR-associated Csm4 family.</text>
</comment>
<evidence type="ECO:0000256" key="3">
    <source>
        <dbReference type="ARBA" id="ARBA00022884"/>
    </source>
</evidence>
<name>A0ABX1TY33_9PROT</name>
<dbReference type="NCBIfam" id="TIGR01903">
    <property type="entry name" value="cas5_csm4"/>
    <property type="match status" value="1"/>
</dbReference>
<dbReference type="Proteomes" id="UP000749010">
    <property type="component" value="Unassembled WGS sequence"/>
</dbReference>
<evidence type="ECO:0000313" key="5">
    <source>
        <dbReference type="EMBL" id="NMQ29189.1"/>
    </source>
</evidence>
<keyword evidence="6" id="KW-1185">Reference proteome</keyword>
<dbReference type="RefSeq" id="WP_169067648.1">
    <property type="nucleotide sequence ID" value="NZ_SPMY01000048.1"/>
</dbReference>
<proteinExistence type="inferred from homology"/>
<evidence type="ECO:0000256" key="4">
    <source>
        <dbReference type="ARBA" id="ARBA00023118"/>
    </source>
</evidence>
<evidence type="ECO:0000256" key="2">
    <source>
        <dbReference type="ARBA" id="ARBA00016109"/>
    </source>
</evidence>
<reference evidence="5 6" key="1">
    <citation type="submission" date="2019-03" db="EMBL/GenBank/DDBJ databases">
        <title>Metabolic reconstructions from genomes of highly enriched 'Candidatus Accumulibacter' and 'Candidatus Competibacter' bioreactor populations.</title>
        <authorList>
            <person name="Annavajhala M.K."/>
            <person name="Welles L."/>
            <person name="Abbas B."/>
            <person name="Sorokin D."/>
            <person name="Park H."/>
            <person name="Van Loosdrecht M."/>
            <person name="Chandran K."/>
        </authorList>
    </citation>
    <scope>NUCLEOTIDE SEQUENCE [LARGE SCALE GENOMIC DNA]</scope>
    <source>
        <strain evidence="5 6">SBR_S</strain>
    </source>
</reference>
<evidence type="ECO:0000313" key="6">
    <source>
        <dbReference type="Proteomes" id="UP000749010"/>
    </source>
</evidence>
<keyword evidence="3" id="KW-0694">RNA-binding</keyword>
<comment type="caution">
    <text evidence="5">The sequence shown here is derived from an EMBL/GenBank/DDBJ whole genome shotgun (WGS) entry which is preliminary data.</text>
</comment>
<dbReference type="InterPro" id="IPR005510">
    <property type="entry name" value="Csm4"/>
</dbReference>
<sequence>MSHTLHRATLALHTALGTPLAGDTLFGQLCWALREAAGEAELGRRLDGYTSGRPWLVVSDGFPAGYLPRPTLPQHFSAPVADPAQRKAARKRHWLPVDRTGKALAEQLAGAVNDQQAYAGKPPQQSVQAHNTLNRLSGTTGEGAFAPYSVTQTFHAKEQRIDVYLVLDSERVSADEAGSLLTALGSGGFGRDASVGLGKFSLQNIEAAAFTAPAAANAWWTLAPCAPQGQGFVGSESYWRVLTRFGRHGNALALSAHPFKTPVLLAATGAVLVPAGGLAAARLFIGQGIGGAGLLSKAEAATVHQAYAPIVPLALEPAP</sequence>
<dbReference type="EMBL" id="SPMY01000048">
    <property type="protein sequence ID" value="NMQ29189.1"/>
    <property type="molecule type" value="Genomic_DNA"/>
</dbReference>
<gene>
    <name evidence="5" type="ORF">E4Q23_16325</name>
</gene>
<keyword evidence="4" id="KW-0051">Antiviral defense</keyword>
<evidence type="ECO:0000256" key="1">
    <source>
        <dbReference type="ARBA" id="ARBA00005772"/>
    </source>
</evidence>
<organism evidence="5 6">
    <name type="scientific">Candidatus Accumulibacter phosphatis</name>
    <dbReference type="NCBI Taxonomy" id="327160"/>
    <lineage>
        <taxon>Bacteria</taxon>
        <taxon>Pseudomonadati</taxon>
        <taxon>Pseudomonadota</taxon>
        <taxon>Betaproteobacteria</taxon>
        <taxon>Candidatus Accumulibacter</taxon>
    </lineage>
</organism>
<accession>A0ABX1TY33</accession>